<comment type="caution">
    <text evidence="4">The sequence shown here is derived from an EMBL/GenBank/DDBJ whole genome shotgun (WGS) entry which is preliminary data.</text>
</comment>
<dbReference type="SMART" id="SM00382">
    <property type="entry name" value="AAA"/>
    <property type="match status" value="1"/>
</dbReference>
<comment type="similarity">
    <text evidence="1">Belongs to the AAA ATPase family.</text>
</comment>
<feature type="region of interest" description="Disordered" evidence="2">
    <location>
        <begin position="1"/>
        <end position="82"/>
    </location>
</feature>
<dbReference type="SMART" id="SM00384">
    <property type="entry name" value="AT_hook"/>
    <property type="match status" value="3"/>
</dbReference>
<dbReference type="Gene3D" id="1.10.8.60">
    <property type="match status" value="1"/>
</dbReference>
<dbReference type="GO" id="GO:0003677">
    <property type="term" value="F:DNA binding"/>
    <property type="evidence" value="ECO:0007669"/>
    <property type="project" value="InterPro"/>
</dbReference>
<feature type="non-terminal residue" evidence="4">
    <location>
        <position position="276"/>
    </location>
</feature>
<organism evidence="4 5">
    <name type="scientific">Tilletia horrida</name>
    <dbReference type="NCBI Taxonomy" id="155126"/>
    <lineage>
        <taxon>Eukaryota</taxon>
        <taxon>Fungi</taxon>
        <taxon>Dikarya</taxon>
        <taxon>Basidiomycota</taxon>
        <taxon>Ustilaginomycotina</taxon>
        <taxon>Exobasidiomycetes</taxon>
        <taxon>Tilletiales</taxon>
        <taxon>Tilletiaceae</taxon>
        <taxon>Tilletia</taxon>
    </lineage>
</organism>
<evidence type="ECO:0000256" key="2">
    <source>
        <dbReference type="SAM" id="MobiDB-lite"/>
    </source>
</evidence>
<gene>
    <name evidence="4" type="ORF">OC846_005237</name>
</gene>
<dbReference type="InterPro" id="IPR017956">
    <property type="entry name" value="AT_hook_DNA-bd_motif"/>
</dbReference>
<keyword evidence="1" id="KW-0547">Nucleotide-binding</keyword>
<dbReference type="InterPro" id="IPR003960">
    <property type="entry name" value="ATPase_AAA_CS"/>
</dbReference>
<dbReference type="GO" id="GO:0005524">
    <property type="term" value="F:ATP binding"/>
    <property type="evidence" value="ECO:0007669"/>
    <property type="project" value="UniProtKB-KW"/>
</dbReference>
<dbReference type="InterPro" id="IPR003959">
    <property type="entry name" value="ATPase_AAA_core"/>
</dbReference>
<proteinExistence type="inferred from homology"/>
<feature type="domain" description="AAA+ ATPase" evidence="3">
    <location>
        <begin position="134"/>
        <end position="240"/>
    </location>
</feature>
<evidence type="ECO:0000256" key="1">
    <source>
        <dbReference type="RuleBase" id="RU003651"/>
    </source>
</evidence>
<dbReference type="Pfam" id="PF00004">
    <property type="entry name" value="AAA"/>
    <property type="match status" value="1"/>
</dbReference>
<keyword evidence="1" id="KW-0067">ATP-binding</keyword>
<dbReference type="InterPro" id="IPR003593">
    <property type="entry name" value="AAA+_ATPase"/>
</dbReference>
<dbReference type="PROSITE" id="PS00674">
    <property type="entry name" value="AAA"/>
    <property type="match status" value="1"/>
</dbReference>
<dbReference type="Gene3D" id="3.40.50.300">
    <property type="entry name" value="P-loop containing nucleotide triphosphate hydrolases"/>
    <property type="match status" value="2"/>
</dbReference>
<dbReference type="PANTHER" id="PTHR23074:SF83">
    <property type="entry name" value="VACUOLAR PROTEIN SORTING-ASSOCIATED PROTEIN 4A"/>
    <property type="match status" value="1"/>
</dbReference>
<accession>A0AAN6GNF1</accession>
<sequence>MPPIRTGPGRPRKDASEMAPIKRGPGRPRKDAGETAPVKRNSGHPREDAGEMPPVKRGPGRPRKDAYEARSVVSPPQQLTPRVNENECYSTNVPLAVPMSTTVKPTGLEPQLDLLTYNLIKPLLGKGIFKNLRPPSGALLSGPPGTGKTLLALHALSMNKIKCLHLRASDIHSKYTGVSEKTIAEAFDEARKSSPAVLLVELDNVRDQRVALIATTNCPDNIDPALLRRLPLTVKVPLPDTKARRDVIEAQLINRVKNRHKLTESHFMTLARLTEG</sequence>
<dbReference type="PRINTS" id="PR00929">
    <property type="entry name" value="ATHOOK"/>
</dbReference>
<dbReference type="AlphaFoldDB" id="A0AAN6GNF1"/>
<evidence type="ECO:0000259" key="3">
    <source>
        <dbReference type="SMART" id="SM00382"/>
    </source>
</evidence>
<dbReference type="SUPFAM" id="SSF52540">
    <property type="entry name" value="P-loop containing nucleoside triphosphate hydrolases"/>
    <property type="match status" value="1"/>
</dbReference>
<keyword evidence="5" id="KW-1185">Reference proteome</keyword>
<dbReference type="InterPro" id="IPR050304">
    <property type="entry name" value="MT-severing_AAA_ATPase"/>
</dbReference>
<dbReference type="GO" id="GO:0016887">
    <property type="term" value="F:ATP hydrolysis activity"/>
    <property type="evidence" value="ECO:0007669"/>
    <property type="project" value="InterPro"/>
</dbReference>
<protein>
    <recommendedName>
        <fullName evidence="3">AAA+ ATPase domain-containing protein</fullName>
    </recommendedName>
</protein>
<dbReference type="CDD" id="cd19481">
    <property type="entry name" value="RecA-like_protease"/>
    <property type="match status" value="1"/>
</dbReference>
<dbReference type="EMBL" id="JAPDMZ010000190">
    <property type="protein sequence ID" value="KAK0546515.1"/>
    <property type="molecule type" value="Genomic_DNA"/>
</dbReference>
<reference evidence="4" key="1">
    <citation type="journal article" date="2023" name="PhytoFront">
        <title>Draft Genome Resources of Seven Strains of Tilletia horrida, Causal Agent of Kernel Smut of Rice.</title>
        <authorList>
            <person name="Khanal S."/>
            <person name="Antony Babu S."/>
            <person name="Zhou X.G."/>
        </authorList>
    </citation>
    <scope>NUCLEOTIDE SEQUENCE</scope>
    <source>
        <strain evidence="4">TX6</strain>
    </source>
</reference>
<dbReference type="Proteomes" id="UP001176517">
    <property type="component" value="Unassembled WGS sequence"/>
</dbReference>
<name>A0AAN6GNF1_9BASI</name>
<evidence type="ECO:0000313" key="4">
    <source>
        <dbReference type="EMBL" id="KAK0546515.1"/>
    </source>
</evidence>
<evidence type="ECO:0000313" key="5">
    <source>
        <dbReference type="Proteomes" id="UP001176517"/>
    </source>
</evidence>
<dbReference type="InterPro" id="IPR027417">
    <property type="entry name" value="P-loop_NTPase"/>
</dbReference>
<dbReference type="PANTHER" id="PTHR23074">
    <property type="entry name" value="AAA DOMAIN-CONTAINING"/>
    <property type="match status" value="1"/>
</dbReference>